<sequence length="272" mass="29639">MTALDLLGHISLLGGLAAAGWWAAPRPRPRSWWASQGDARYRQALQWLWQRLTAQATRQAAEVMGLNGPRLIGLLLGGGVFAFLWLVGLFRVAWPLALGIVGVGVLLIPNRWIARRYARWQTRLAAGLSGLANRLMILFDLGRPLLGALKQAAPQTPSPLKNELYRVIARLEEGWPVDQALQGMDARAHRMEVTTFATTLSLSTGRRLTSETLVPLTTMLASQHLQTQEQLTGSAEQVASTIPILAFFGLMIVGLTILLIQSFSGFGGLSGL</sequence>
<feature type="domain" description="Type II secretion system protein GspF" evidence="7">
    <location>
        <begin position="133"/>
        <end position="258"/>
    </location>
</feature>
<dbReference type="InterPro" id="IPR018076">
    <property type="entry name" value="T2SS_GspF_dom"/>
</dbReference>
<keyword evidence="5 6" id="KW-0472">Membrane</keyword>
<gene>
    <name evidence="8" type="ordered locus">Sulac_1187</name>
</gene>
<dbReference type="KEGG" id="sap:Sulac_1187"/>
<dbReference type="PATRIC" id="fig|679936.5.peg.1247"/>
<organism evidence="8 9">
    <name type="scientific">Sulfobacillus acidophilus (strain ATCC 700253 / DSM 10332 / NAL)</name>
    <dbReference type="NCBI Taxonomy" id="679936"/>
    <lineage>
        <taxon>Bacteria</taxon>
        <taxon>Bacillati</taxon>
        <taxon>Bacillota</taxon>
        <taxon>Clostridia</taxon>
        <taxon>Eubacteriales</taxon>
        <taxon>Clostridiales Family XVII. Incertae Sedis</taxon>
        <taxon>Sulfobacillus</taxon>
    </lineage>
</organism>
<proteinExistence type="predicted"/>
<dbReference type="HOGENOM" id="CLU_1022789_0_0_9"/>
<evidence type="ECO:0000256" key="5">
    <source>
        <dbReference type="ARBA" id="ARBA00023136"/>
    </source>
</evidence>
<evidence type="ECO:0000256" key="6">
    <source>
        <dbReference type="SAM" id="Phobius"/>
    </source>
</evidence>
<reference evidence="9" key="1">
    <citation type="submission" date="2011-12" db="EMBL/GenBank/DDBJ databases">
        <title>The complete genome of chromosome of Sulfobacillus acidophilus DSM 10332.</title>
        <authorList>
            <person name="Lucas S."/>
            <person name="Han J."/>
            <person name="Lapidus A."/>
            <person name="Bruce D."/>
            <person name="Goodwin L."/>
            <person name="Pitluck S."/>
            <person name="Peters L."/>
            <person name="Kyrpides N."/>
            <person name="Mavromatis K."/>
            <person name="Ivanova N."/>
            <person name="Mikhailova N."/>
            <person name="Chertkov O."/>
            <person name="Saunders E."/>
            <person name="Detter J.C."/>
            <person name="Tapia R."/>
            <person name="Han C."/>
            <person name="Land M."/>
            <person name="Hauser L."/>
            <person name="Markowitz V."/>
            <person name="Cheng J.-F."/>
            <person name="Hugenholtz P."/>
            <person name="Woyke T."/>
            <person name="Wu D."/>
            <person name="Pukall R."/>
            <person name="Gehrich-Schroeter G."/>
            <person name="Schneider S."/>
            <person name="Klenk H.-P."/>
            <person name="Eisen J.A."/>
        </authorList>
    </citation>
    <scope>NUCLEOTIDE SEQUENCE [LARGE SCALE GENOMIC DNA]</scope>
    <source>
        <strain evidence="9">ATCC 700253 / DSM 10332 / NAL</strain>
    </source>
</reference>
<keyword evidence="4 6" id="KW-1133">Transmembrane helix</keyword>
<dbReference type="Proteomes" id="UP000005439">
    <property type="component" value="Chromosome"/>
</dbReference>
<evidence type="ECO:0000256" key="4">
    <source>
        <dbReference type="ARBA" id="ARBA00022989"/>
    </source>
</evidence>
<keyword evidence="3 6" id="KW-0812">Transmembrane</keyword>
<name>G8TUP0_SULAD</name>
<dbReference type="Pfam" id="PF00482">
    <property type="entry name" value="T2SSF"/>
    <property type="match status" value="1"/>
</dbReference>
<dbReference type="STRING" id="679936.Sulac_1187"/>
<evidence type="ECO:0000256" key="1">
    <source>
        <dbReference type="ARBA" id="ARBA00004651"/>
    </source>
</evidence>
<dbReference type="PANTHER" id="PTHR35007:SF2">
    <property type="entry name" value="PILUS ASSEMBLE PROTEIN"/>
    <property type="match status" value="1"/>
</dbReference>
<evidence type="ECO:0000256" key="2">
    <source>
        <dbReference type="ARBA" id="ARBA00022475"/>
    </source>
</evidence>
<feature type="transmembrane region" description="Helical" evidence="6">
    <location>
        <begin position="96"/>
        <end position="114"/>
    </location>
</feature>
<evidence type="ECO:0000313" key="9">
    <source>
        <dbReference type="Proteomes" id="UP000005439"/>
    </source>
</evidence>
<evidence type="ECO:0000256" key="3">
    <source>
        <dbReference type="ARBA" id="ARBA00022692"/>
    </source>
</evidence>
<accession>G8TUP0</accession>
<evidence type="ECO:0000313" key="8">
    <source>
        <dbReference type="EMBL" id="AEW04687.1"/>
    </source>
</evidence>
<protein>
    <submittedName>
        <fullName evidence="8">Type II secretion system F domain protein</fullName>
    </submittedName>
</protein>
<keyword evidence="9" id="KW-1185">Reference proteome</keyword>
<feature type="transmembrane region" description="Helical" evidence="6">
    <location>
        <begin position="6"/>
        <end position="24"/>
    </location>
</feature>
<evidence type="ECO:0000259" key="7">
    <source>
        <dbReference type="Pfam" id="PF00482"/>
    </source>
</evidence>
<dbReference type="PANTHER" id="PTHR35007">
    <property type="entry name" value="INTEGRAL MEMBRANE PROTEIN-RELATED"/>
    <property type="match status" value="1"/>
</dbReference>
<comment type="subcellular location">
    <subcellularLocation>
        <location evidence="1">Cell membrane</location>
        <topology evidence="1">Multi-pass membrane protein</topology>
    </subcellularLocation>
</comment>
<dbReference type="GO" id="GO:0005886">
    <property type="term" value="C:plasma membrane"/>
    <property type="evidence" value="ECO:0007669"/>
    <property type="project" value="UniProtKB-SubCell"/>
</dbReference>
<dbReference type="EMBL" id="CP003179">
    <property type="protein sequence ID" value="AEW04687.1"/>
    <property type="molecule type" value="Genomic_DNA"/>
</dbReference>
<reference evidence="8 9" key="2">
    <citation type="journal article" date="2012" name="Stand. Genomic Sci.">
        <title>Complete genome sequence of the moderately thermophilic mineral-sulfide-oxidizing firmicute Sulfobacillus acidophilus type strain (NAL(T)).</title>
        <authorList>
            <person name="Anderson I."/>
            <person name="Chertkov O."/>
            <person name="Chen A."/>
            <person name="Saunders E."/>
            <person name="Lapidus A."/>
            <person name="Nolan M."/>
            <person name="Lucas S."/>
            <person name="Hammon N."/>
            <person name="Deshpande S."/>
            <person name="Cheng J.F."/>
            <person name="Han C."/>
            <person name="Tapia R."/>
            <person name="Goodwin L.A."/>
            <person name="Pitluck S."/>
            <person name="Liolios K."/>
            <person name="Pagani I."/>
            <person name="Ivanova N."/>
            <person name="Mikhailova N."/>
            <person name="Pati A."/>
            <person name="Palaniappan K."/>
            <person name="Land M."/>
            <person name="Pan C."/>
            <person name="Rohde M."/>
            <person name="Pukall R."/>
            <person name="Goker M."/>
            <person name="Detter J.C."/>
            <person name="Woyke T."/>
            <person name="Bristow J."/>
            <person name="Eisen J.A."/>
            <person name="Markowitz V."/>
            <person name="Hugenholtz P."/>
            <person name="Kyrpides N.C."/>
            <person name="Klenk H.P."/>
            <person name="Mavromatis K."/>
        </authorList>
    </citation>
    <scope>NUCLEOTIDE SEQUENCE [LARGE SCALE GENOMIC DNA]</scope>
    <source>
        <strain evidence="9">ATCC 700253 / DSM 10332 / NAL</strain>
    </source>
</reference>
<keyword evidence="2" id="KW-1003">Cell membrane</keyword>
<dbReference type="AlphaFoldDB" id="G8TUP0"/>
<feature type="transmembrane region" description="Helical" evidence="6">
    <location>
        <begin position="71"/>
        <end position="90"/>
    </location>
</feature>
<feature type="transmembrane region" description="Helical" evidence="6">
    <location>
        <begin position="244"/>
        <end position="263"/>
    </location>
</feature>